<evidence type="ECO:0000256" key="5">
    <source>
        <dbReference type="ARBA" id="ARBA00023136"/>
    </source>
</evidence>
<feature type="transmembrane region" description="Helical" evidence="6">
    <location>
        <begin position="63"/>
        <end position="80"/>
    </location>
</feature>
<comment type="subcellular location">
    <subcellularLocation>
        <location evidence="1">Cell membrane</location>
        <topology evidence="1">Multi-pass membrane protein</topology>
    </subcellularLocation>
</comment>
<evidence type="ECO:0000256" key="6">
    <source>
        <dbReference type="SAM" id="Phobius"/>
    </source>
</evidence>
<feature type="transmembrane region" description="Helical" evidence="6">
    <location>
        <begin position="162"/>
        <end position="182"/>
    </location>
</feature>
<dbReference type="PANTHER" id="PTHR30294">
    <property type="entry name" value="MEMBRANE COMPONENT OF ABC TRANSPORTER YHHJ-RELATED"/>
    <property type="match status" value="1"/>
</dbReference>
<evidence type="ECO:0000313" key="7">
    <source>
        <dbReference type="EMBL" id="MBZ5712628.1"/>
    </source>
</evidence>
<dbReference type="RefSeq" id="WP_224194384.1">
    <property type="nucleotide sequence ID" value="NZ_JAIRAU010000033.1"/>
</dbReference>
<name>A0ABS7TWI5_9BACT</name>
<dbReference type="Proteomes" id="UP001139031">
    <property type="component" value="Unassembled WGS sequence"/>
</dbReference>
<feature type="transmembrane region" description="Helical" evidence="6">
    <location>
        <begin position="265"/>
        <end position="283"/>
    </location>
</feature>
<feature type="transmembrane region" description="Helical" evidence="6">
    <location>
        <begin position="188"/>
        <end position="209"/>
    </location>
</feature>
<sequence>MASSSSKDVILGIAGKELRSFLGNPTGYVFLTLFIALCAGAAFWPREFFDRNLADLATLNRQMPLILMLFVPAITMTLWADERRAGTDELLLTLPVRDTEVVLGKFLGAVGVLSIGLAFSLANVGVLAYLGEPDVGLMFSTFLGYWLMGTLFVAVGMIGSLLTTNVTVAFVLGVLGCAAFALAQSVAIGGGVIGVALLAGLAALGWLVAFGSGIHAGYAALFGAVLGVVLWIGDVVPGFTGLFQAFDAPSHFASFGEGVIRLGDVVFFAGGTAVALYLCGLLLSRRHW</sequence>
<feature type="transmembrane region" description="Helical" evidence="6">
    <location>
        <begin position="101"/>
        <end position="129"/>
    </location>
</feature>
<feature type="transmembrane region" description="Helical" evidence="6">
    <location>
        <begin position="216"/>
        <end position="233"/>
    </location>
</feature>
<evidence type="ECO:0000256" key="4">
    <source>
        <dbReference type="ARBA" id="ARBA00022989"/>
    </source>
</evidence>
<dbReference type="Pfam" id="PF13346">
    <property type="entry name" value="ABC2_membrane_5"/>
    <property type="match status" value="1"/>
</dbReference>
<organism evidence="7 8">
    <name type="scientific">Nannocystis pusilla</name>
    <dbReference type="NCBI Taxonomy" id="889268"/>
    <lineage>
        <taxon>Bacteria</taxon>
        <taxon>Pseudomonadati</taxon>
        <taxon>Myxococcota</taxon>
        <taxon>Polyangia</taxon>
        <taxon>Nannocystales</taxon>
        <taxon>Nannocystaceae</taxon>
        <taxon>Nannocystis</taxon>
    </lineage>
</organism>
<keyword evidence="3 6" id="KW-0812">Transmembrane</keyword>
<evidence type="ECO:0000256" key="2">
    <source>
        <dbReference type="ARBA" id="ARBA00022475"/>
    </source>
</evidence>
<feature type="transmembrane region" description="Helical" evidence="6">
    <location>
        <begin position="135"/>
        <end position="155"/>
    </location>
</feature>
<keyword evidence="8" id="KW-1185">Reference proteome</keyword>
<dbReference type="PANTHER" id="PTHR30294:SF29">
    <property type="entry name" value="MULTIDRUG ABC TRANSPORTER PERMEASE YBHS-RELATED"/>
    <property type="match status" value="1"/>
</dbReference>
<comment type="caution">
    <text evidence="7">The sequence shown here is derived from an EMBL/GenBank/DDBJ whole genome shotgun (WGS) entry which is preliminary data.</text>
</comment>
<proteinExistence type="predicted"/>
<keyword evidence="5 6" id="KW-0472">Membrane</keyword>
<feature type="transmembrane region" description="Helical" evidence="6">
    <location>
        <begin position="21"/>
        <end position="43"/>
    </location>
</feature>
<evidence type="ECO:0000256" key="3">
    <source>
        <dbReference type="ARBA" id="ARBA00022692"/>
    </source>
</evidence>
<evidence type="ECO:0000256" key="1">
    <source>
        <dbReference type="ARBA" id="ARBA00004651"/>
    </source>
</evidence>
<accession>A0ABS7TWI5</accession>
<dbReference type="InterPro" id="IPR051449">
    <property type="entry name" value="ABC-2_transporter_component"/>
</dbReference>
<keyword evidence="4 6" id="KW-1133">Transmembrane helix</keyword>
<reference evidence="7" key="1">
    <citation type="submission" date="2021-08" db="EMBL/GenBank/DDBJ databases">
        <authorList>
            <person name="Stevens D.C."/>
        </authorList>
    </citation>
    <scope>NUCLEOTIDE SEQUENCE</scope>
    <source>
        <strain evidence="7">DSM 53165</strain>
    </source>
</reference>
<protein>
    <submittedName>
        <fullName evidence="7">ABC transporter permease</fullName>
    </submittedName>
</protein>
<evidence type="ECO:0000313" key="8">
    <source>
        <dbReference type="Proteomes" id="UP001139031"/>
    </source>
</evidence>
<gene>
    <name evidence="7" type="ORF">K7C98_25590</name>
</gene>
<dbReference type="InterPro" id="IPR025699">
    <property type="entry name" value="ABC2_memb-like"/>
</dbReference>
<keyword evidence="2" id="KW-1003">Cell membrane</keyword>
<dbReference type="EMBL" id="JAIRAU010000033">
    <property type="protein sequence ID" value="MBZ5712628.1"/>
    <property type="molecule type" value="Genomic_DNA"/>
</dbReference>